<keyword evidence="3" id="KW-1185">Reference proteome</keyword>
<evidence type="ECO:0000256" key="1">
    <source>
        <dbReference type="SAM" id="MobiDB-lite"/>
    </source>
</evidence>
<evidence type="ECO:0008006" key="4">
    <source>
        <dbReference type="Google" id="ProtNLM"/>
    </source>
</evidence>
<name>A0ABN2XBV4_9ACTN</name>
<dbReference type="Proteomes" id="UP001500443">
    <property type="component" value="Unassembled WGS sequence"/>
</dbReference>
<gene>
    <name evidence="2" type="ORF">GCM10009802_05430</name>
</gene>
<comment type="caution">
    <text evidence="2">The sequence shown here is derived from an EMBL/GenBank/DDBJ whole genome shotgun (WGS) entry which is preliminary data.</text>
</comment>
<accession>A0ABN2XBV4</accession>
<evidence type="ECO:0000313" key="2">
    <source>
        <dbReference type="EMBL" id="GAA2109193.1"/>
    </source>
</evidence>
<evidence type="ECO:0000313" key="3">
    <source>
        <dbReference type="Proteomes" id="UP001500443"/>
    </source>
</evidence>
<dbReference type="EMBL" id="BAAAPF010000005">
    <property type="protein sequence ID" value="GAA2109193.1"/>
    <property type="molecule type" value="Genomic_DNA"/>
</dbReference>
<protein>
    <recommendedName>
        <fullName evidence="4">Transposase</fullName>
    </recommendedName>
</protein>
<proteinExistence type="predicted"/>
<feature type="region of interest" description="Disordered" evidence="1">
    <location>
        <begin position="1"/>
        <end position="47"/>
    </location>
</feature>
<organism evidence="2 3">
    <name type="scientific">Streptomyces synnematoformans</name>
    <dbReference type="NCBI Taxonomy" id="415721"/>
    <lineage>
        <taxon>Bacteria</taxon>
        <taxon>Bacillati</taxon>
        <taxon>Actinomycetota</taxon>
        <taxon>Actinomycetes</taxon>
        <taxon>Kitasatosporales</taxon>
        <taxon>Streptomycetaceae</taxon>
        <taxon>Streptomyces</taxon>
    </lineage>
</organism>
<sequence>MSPSGGLANPDNPRGMSSARRPPPVPASRKRGIARRGKEPSGRLSRHRWVIERTLSSLGGRVRCAPRPQARCRDCLPDVAMLRAEPTVFGPGRIRPCRLPARRRPGRGGLPGTAGHVTVRNEVRERAWKLAGDAAPDAGGELVVDMDVVRVLAHPIRCRSRPVRAERRAE</sequence>
<reference evidence="3" key="1">
    <citation type="journal article" date="2019" name="Int. J. Syst. Evol. Microbiol.">
        <title>The Global Catalogue of Microorganisms (GCM) 10K type strain sequencing project: providing services to taxonomists for standard genome sequencing and annotation.</title>
        <authorList>
            <consortium name="The Broad Institute Genomics Platform"/>
            <consortium name="The Broad Institute Genome Sequencing Center for Infectious Disease"/>
            <person name="Wu L."/>
            <person name="Ma J."/>
        </authorList>
    </citation>
    <scope>NUCLEOTIDE SEQUENCE [LARGE SCALE GENOMIC DNA]</scope>
    <source>
        <strain evidence="3">JCM 15481</strain>
    </source>
</reference>